<evidence type="ECO:0000256" key="4">
    <source>
        <dbReference type="ARBA" id="ARBA00022806"/>
    </source>
</evidence>
<dbReference type="Pfam" id="PF13307">
    <property type="entry name" value="Helicase_C_2"/>
    <property type="match status" value="1"/>
</dbReference>
<dbReference type="SMART" id="SM00488">
    <property type="entry name" value="DEXDc2"/>
    <property type="match status" value="1"/>
</dbReference>
<keyword evidence="5" id="KW-0067">ATP-binding</keyword>
<dbReference type="GO" id="GO:0005524">
    <property type="term" value="F:ATP binding"/>
    <property type="evidence" value="ECO:0007669"/>
    <property type="project" value="UniProtKB-KW"/>
</dbReference>
<keyword evidence="3" id="KW-0378">Hydrolase</keyword>
<evidence type="ECO:0000256" key="10">
    <source>
        <dbReference type="ARBA" id="ARBA00048954"/>
    </source>
</evidence>
<dbReference type="InterPro" id="IPR010614">
    <property type="entry name" value="RAD3-like_helicase_DEAD"/>
</dbReference>
<dbReference type="PANTHER" id="PTHR11472:SF47">
    <property type="entry name" value="FANCONI ANEMIA GROUP J PROTEIN"/>
    <property type="match status" value="1"/>
</dbReference>
<keyword evidence="2" id="KW-0547">Nucleotide-binding</keyword>
<dbReference type="OrthoDB" id="272481at2759"/>
<dbReference type="Pfam" id="PF06733">
    <property type="entry name" value="DEAD_2"/>
    <property type="match status" value="1"/>
</dbReference>
<dbReference type="RefSeq" id="XP_067544281.1">
    <property type="nucleotide sequence ID" value="XM_067688184.1"/>
</dbReference>
<dbReference type="GO" id="GO:0006289">
    <property type="term" value="P:nucleotide-excision repair"/>
    <property type="evidence" value="ECO:0007669"/>
    <property type="project" value="TreeGrafter"/>
</dbReference>
<feature type="domain" description="Helicase ATP-binding" evidence="11">
    <location>
        <begin position="7"/>
        <end position="284"/>
    </location>
</feature>
<dbReference type="VEuPathDB" id="MicrosporidiaDB:NEDG_00766"/>
<evidence type="ECO:0000256" key="5">
    <source>
        <dbReference type="ARBA" id="ARBA00022840"/>
    </source>
</evidence>
<keyword evidence="6" id="KW-0408">Iron</keyword>
<keyword evidence="13" id="KW-1185">Reference proteome</keyword>
<dbReference type="GO" id="GO:0003677">
    <property type="term" value="F:DNA binding"/>
    <property type="evidence" value="ECO:0007669"/>
    <property type="project" value="InterPro"/>
</dbReference>
<protein>
    <recommendedName>
        <fullName evidence="9">DNA 5'-3' helicase</fullName>
        <ecNumber evidence="9">5.6.2.3</ecNumber>
    </recommendedName>
</protein>
<dbReference type="STRING" id="1805483.A0A177ECF1"/>
<sequence>MHTEKVGGFSVEMPFKPYTAQVQSMEVILSCLENRACGLIESPTGTGKSLSILCAVSAWVKKQREEGAYRRVYICSRTHKQLNQLIEQLKKLPNPPTMSILASRTHLCLNRAVLKEPDRETACKNLLRGTGGCDFFTNKENIEGIAPGVFNIEDLKQYGHNHGGCPYFGSKKLLEDAEIIFAPYNYIINPMIRKALSINLDEAAVIIDEGHNIEDACRSAGSADIEKVTCDYVIAQLIAQMNGATPHSTDSEDNTIGACRQLKITLDAVTIYLEKQINELRLLRKKNFGKKDNVQEIAIKQDRVVDVLKEMGITPENIESLSNAAATVVREEIMPPRAGQFLDQMMFVSKQILTPRENRYGIVISDLKITFACLHPEVIFSQVSSKARCVVLLSGTLRPFPGLCRELTGNKNIFTKTVEAPHIINTNQIFPICVSTHENKPLLGTYVGMKEAGYLPGVCAAITAIAQSLKGVGGTLCFVPSYAVLEQVSRGVSGVEVFKEPSDPLMFDTVLEKYRRASRRGACAFVCVFRGRASEGIDFRDHEARAVIAIGIPFPSISSQAVALKKEYNDKYMGGTGGVWYEAQAYKAVNQAIGRCIRHRSDWGAIFLLDTRYSYTNNSKKLSGWATGHLRVVKEVRDVIGDFAAFIKKYNAIFPAAADENDATHPTTLTAKNGTLSLPDPKKRKISRYFM</sequence>
<dbReference type="GO" id="GO:0016818">
    <property type="term" value="F:hydrolase activity, acting on acid anhydrides, in phosphorus-containing anhydrides"/>
    <property type="evidence" value="ECO:0007669"/>
    <property type="project" value="InterPro"/>
</dbReference>
<dbReference type="EMBL" id="LTDL01000040">
    <property type="protein sequence ID" value="OAG29633.1"/>
    <property type="molecule type" value="Genomic_DNA"/>
</dbReference>
<organism evidence="12 13">
    <name type="scientific">Nematocida displodere</name>
    <dbReference type="NCBI Taxonomy" id="1805483"/>
    <lineage>
        <taxon>Eukaryota</taxon>
        <taxon>Fungi</taxon>
        <taxon>Fungi incertae sedis</taxon>
        <taxon>Microsporidia</taxon>
        <taxon>Nematocida</taxon>
    </lineage>
</organism>
<evidence type="ECO:0000256" key="8">
    <source>
        <dbReference type="ARBA" id="ARBA00023235"/>
    </source>
</evidence>
<evidence type="ECO:0000313" key="13">
    <source>
        <dbReference type="Proteomes" id="UP000185944"/>
    </source>
</evidence>
<dbReference type="GO" id="GO:0043139">
    <property type="term" value="F:5'-3' DNA helicase activity"/>
    <property type="evidence" value="ECO:0007669"/>
    <property type="project" value="UniProtKB-EC"/>
</dbReference>
<dbReference type="InterPro" id="IPR006554">
    <property type="entry name" value="Helicase-like_DEXD_c2"/>
</dbReference>
<dbReference type="InterPro" id="IPR027417">
    <property type="entry name" value="P-loop_NTPase"/>
</dbReference>
<gene>
    <name evidence="12" type="ORF">NEDG_00766</name>
</gene>
<dbReference type="Gene3D" id="3.40.50.300">
    <property type="entry name" value="P-loop containing nucleotide triphosphate hydrolases"/>
    <property type="match status" value="2"/>
</dbReference>
<keyword evidence="1" id="KW-0479">Metal-binding</keyword>
<accession>A0A177ECF1</accession>
<proteinExistence type="predicted"/>
<keyword evidence="8" id="KW-0413">Isomerase</keyword>
<dbReference type="SUPFAM" id="SSF52540">
    <property type="entry name" value="P-loop containing nucleoside triphosphate hydrolases"/>
    <property type="match status" value="1"/>
</dbReference>
<dbReference type="InterPro" id="IPR045028">
    <property type="entry name" value="DinG/Rad3-like"/>
</dbReference>
<evidence type="ECO:0000256" key="9">
    <source>
        <dbReference type="ARBA" id="ARBA00044969"/>
    </source>
</evidence>
<dbReference type="SMART" id="SM00491">
    <property type="entry name" value="HELICc2"/>
    <property type="match status" value="1"/>
</dbReference>
<evidence type="ECO:0000313" key="12">
    <source>
        <dbReference type="EMBL" id="OAG29633.1"/>
    </source>
</evidence>
<dbReference type="Proteomes" id="UP000185944">
    <property type="component" value="Unassembled WGS sequence"/>
</dbReference>
<dbReference type="GO" id="GO:0005634">
    <property type="term" value="C:nucleus"/>
    <property type="evidence" value="ECO:0007669"/>
    <property type="project" value="TreeGrafter"/>
</dbReference>
<dbReference type="EC" id="5.6.2.3" evidence="9"/>
<comment type="catalytic activity">
    <reaction evidence="10">
        <text>ATP + H2O = ADP + phosphate + H(+)</text>
        <dbReference type="Rhea" id="RHEA:13065"/>
        <dbReference type="ChEBI" id="CHEBI:15377"/>
        <dbReference type="ChEBI" id="CHEBI:15378"/>
        <dbReference type="ChEBI" id="CHEBI:30616"/>
        <dbReference type="ChEBI" id="CHEBI:43474"/>
        <dbReference type="ChEBI" id="CHEBI:456216"/>
        <dbReference type="EC" id="5.6.2.3"/>
    </reaction>
</comment>
<dbReference type="InterPro" id="IPR014013">
    <property type="entry name" value="Helic_SF1/SF2_ATP-bd_DinG/Rad3"/>
</dbReference>
<dbReference type="PROSITE" id="PS51193">
    <property type="entry name" value="HELICASE_ATP_BIND_2"/>
    <property type="match status" value="1"/>
</dbReference>
<dbReference type="InterPro" id="IPR006555">
    <property type="entry name" value="ATP-dep_Helicase_C"/>
</dbReference>
<evidence type="ECO:0000256" key="3">
    <source>
        <dbReference type="ARBA" id="ARBA00022801"/>
    </source>
</evidence>
<dbReference type="GO" id="GO:1990918">
    <property type="term" value="P:double-strand break repair involved in meiotic recombination"/>
    <property type="evidence" value="ECO:0007669"/>
    <property type="project" value="TreeGrafter"/>
</dbReference>
<evidence type="ECO:0000256" key="2">
    <source>
        <dbReference type="ARBA" id="ARBA00022741"/>
    </source>
</evidence>
<comment type="caution">
    <text evidence="12">The sequence shown here is derived from an EMBL/GenBank/DDBJ whole genome shotgun (WGS) entry which is preliminary data.</text>
</comment>
<evidence type="ECO:0000256" key="6">
    <source>
        <dbReference type="ARBA" id="ARBA00023004"/>
    </source>
</evidence>
<keyword evidence="7" id="KW-0411">Iron-sulfur</keyword>
<dbReference type="PANTHER" id="PTHR11472">
    <property type="entry name" value="DNA REPAIR DEAD HELICASE RAD3/XP-D SUBFAMILY MEMBER"/>
    <property type="match status" value="1"/>
</dbReference>
<reference evidence="12 13" key="1">
    <citation type="submission" date="2016-02" db="EMBL/GenBank/DDBJ databases">
        <title>Discovery of a natural microsporidian pathogen with a broad tissue tropism in Caenorhabditis elegans.</title>
        <authorList>
            <person name="Luallen R.J."/>
            <person name="Reinke A.W."/>
            <person name="Tong L."/>
            <person name="Botts M.R."/>
            <person name="Felix M.-A."/>
            <person name="Troemel E.R."/>
        </authorList>
    </citation>
    <scope>NUCLEOTIDE SEQUENCE [LARGE SCALE GENOMIC DNA]</scope>
    <source>
        <strain evidence="12 13">JUm2807</strain>
    </source>
</reference>
<keyword evidence="4" id="KW-0347">Helicase</keyword>
<dbReference type="AlphaFoldDB" id="A0A177ECF1"/>
<evidence type="ECO:0000256" key="7">
    <source>
        <dbReference type="ARBA" id="ARBA00023014"/>
    </source>
</evidence>
<dbReference type="GO" id="GO:0051536">
    <property type="term" value="F:iron-sulfur cluster binding"/>
    <property type="evidence" value="ECO:0007669"/>
    <property type="project" value="UniProtKB-KW"/>
</dbReference>
<evidence type="ECO:0000259" key="11">
    <source>
        <dbReference type="PROSITE" id="PS51193"/>
    </source>
</evidence>
<evidence type="ECO:0000256" key="1">
    <source>
        <dbReference type="ARBA" id="ARBA00022723"/>
    </source>
</evidence>
<dbReference type="GeneID" id="93647116"/>
<dbReference type="GO" id="GO:0046872">
    <property type="term" value="F:metal ion binding"/>
    <property type="evidence" value="ECO:0007669"/>
    <property type="project" value="UniProtKB-KW"/>
</dbReference>
<name>A0A177ECF1_9MICR</name>